<keyword evidence="3" id="KW-1003">Cell membrane</keyword>
<keyword evidence="5" id="KW-0472">Membrane</keyword>
<accession>A0A1W1YEQ9</accession>
<evidence type="ECO:0000259" key="8">
    <source>
        <dbReference type="Pfam" id="PF02608"/>
    </source>
</evidence>
<dbReference type="AlphaFoldDB" id="A0A1W1YEQ9"/>
<feature type="chain" id="PRO_5038580189" evidence="7">
    <location>
        <begin position="22"/>
        <end position="355"/>
    </location>
</feature>
<dbReference type="CDD" id="cd06354">
    <property type="entry name" value="PBP1_PrnA-like"/>
    <property type="match status" value="1"/>
</dbReference>
<reference evidence="10" key="1">
    <citation type="submission" date="2017-04" db="EMBL/GenBank/DDBJ databases">
        <authorList>
            <person name="Varghese N."/>
            <person name="Submissions S."/>
        </authorList>
    </citation>
    <scope>NUCLEOTIDE SEQUENCE [LARGE SCALE GENOMIC DNA]</scope>
    <source>
        <strain evidence="10">DSM 21500</strain>
    </source>
</reference>
<dbReference type="InterPro" id="IPR003760">
    <property type="entry name" value="PnrA-like"/>
</dbReference>
<keyword evidence="10" id="KW-1185">Reference proteome</keyword>
<organism evidence="9 10">
    <name type="scientific">Aerococcus suis</name>
    <dbReference type="NCBI Taxonomy" id="371602"/>
    <lineage>
        <taxon>Bacteria</taxon>
        <taxon>Bacillati</taxon>
        <taxon>Bacillota</taxon>
        <taxon>Bacilli</taxon>
        <taxon>Lactobacillales</taxon>
        <taxon>Aerococcaceae</taxon>
        <taxon>Aerococcus</taxon>
    </lineage>
</organism>
<evidence type="ECO:0000256" key="1">
    <source>
        <dbReference type="ARBA" id="ARBA00004193"/>
    </source>
</evidence>
<dbReference type="PANTHER" id="PTHR34296">
    <property type="entry name" value="TRANSCRIPTIONAL ACTIVATOR PROTEIN MED"/>
    <property type="match status" value="1"/>
</dbReference>
<evidence type="ECO:0000313" key="10">
    <source>
        <dbReference type="Proteomes" id="UP000243884"/>
    </source>
</evidence>
<comment type="subcellular location">
    <subcellularLocation>
        <location evidence="1">Cell membrane</location>
        <topology evidence="1">Lipid-anchor</topology>
    </subcellularLocation>
</comment>
<keyword evidence="4 7" id="KW-0732">Signal</keyword>
<evidence type="ECO:0000256" key="3">
    <source>
        <dbReference type="ARBA" id="ARBA00022475"/>
    </source>
</evidence>
<proteinExistence type="inferred from homology"/>
<dbReference type="STRING" id="371602.SAMN04487984_0645"/>
<feature type="signal peptide" evidence="7">
    <location>
        <begin position="1"/>
        <end position="21"/>
    </location>
</feature>
<protein>
    <submittedName>
        <fullName evidence="9">Basic membrane protein A</fullName>
    </submittedName>
</protein>
<evidence type="ECO:0000256" key="2">
    <source>
        <dbReference type="ARBA" id="ARBA00008610"/>
    </source>
</evidence>
<evidence type="ECO:0000256" key="6">
    <source>
        <dbReference type="ARBA" id="ARBA00023288"/>
    </source>
</evidence>
<dbReference type="Pfam" id="PF02608">
    <property type="entry name" value="Bmp"/>
    <property type="match status" value="1"/>
</dbReference>
<evidence type="ECO:0000256" key="4">
    <source>
        <dbReference type="ARBA" id="ARBA00022729"/>
    </source>
</evidence>
<dbReference type="RefSeq" id="WP_084098447.1">
    <property type="nucleotide sequence ID" value="NZ_FWXK01000002.1"/>
</dbReference>
<name>A0A1W1YEQ9_9LACT</name>
<dbReference type="OrthoDB" id="9784230at2"/>
<evidence type="ECO:0000256" key="5">
    <source>
        <dbReference type="ARBA" id="ARBA00023136"/>
    </source>
</evidence>
<sequence length="355" mass="37509">MMNKKIFRMGLVGLSAVTLLAACGNGNDSGDSNSGGDSDTKVAFLTDQGGVDDRSFNQSGWEGLKSWGEDNNLEQGQGYEVFQGKSDADYTPNIDQAISSGYNVVAGVGFKLKPAIEEAASRNQDTNFIIVDEEIKDQENVASATFRDQESAYLAGIAAAHTTETNKVGFIGGVKGQVIGEFEAGFKAGVEAGAKELDKDIEVITQYAEAFDAPDKGKSIANGMYGQDADIIYAAAGGTGNGLFQEAKAINEAGDKKVWVIGVDRDQEDEGKYTLDGKEENFTLTSTVKNVGESIVDLVEKAQDGEFPGGETVEYGLENDGVGITDGQLSDEAKSAIEDAKEGIKNGDIEVPTEP</sequence>
<dbReference type="PROSITE" id="PS51257">
    <property type="entry name" value="PROKAR_LIPOPROTEIN"/>
    <property type="match status" value="1"/>
</dbReference>
<evidence type="ECO:0000313" key="9">
    <source>
        <dbReference type="EMBL" id="SMC34647.1"/>
    </source>
</evidence>
<dbReference type="InterPro" id="IPR050957">
    <property type="entry name" value="BMP_lipoprotein"/>
</dbReference>
<dbReference type="EMBL" id="FWXK01000002">
    <property type="protein sequence ID" value="SMC34647.1"/>
    <property type="molecule type" value="Genomic_DNA"/>
</dbReference>
<evidence type="ECO:0000256" key="7">
    <source>
        <dbReference type="SAM" id="SignalP"/>
    </source>
</evidence>
<dbReference type="GO" id="GO:0005886">
    <property type="term" value="C:plasma membrane"/>
    <property type="evidence" value="ECO:0007669"/>
    <property type="project" value="UniProtKB-SubCell"/>
</dbReference>
<dbReference type="Gene3D" id="3.40.50.2300">
    <property type="match status" value="2"/>
</dbReference>
<dbReference type="Proteomes" id="UP000243884">
    <property type="component" value="Unassembled WGS sequence"/>
</dbReference>
<keyword evidence="6" id="KW-0449">Lipoprotein</keyword>
<dbReference type="SUPFAM" id="SSF53822">
    <property type="entry name" value="Periplasmic binding protein-like I"/>
    <property type="match status" value="1"/>
</dbReference>
<dbReference type="PANTHER" id="PTHR34296:SF2">
    <property type="entry name" value="ABC TRANSPORTER GUANOSINE-BINDING PROTEIN NUPN"/>
    <property type="match status" value="1"/>
</dbReference>
<dbReference type="InterPro" id="IPR028082">
    <property type="entry name" value="Peripla_BP_I"/>
</dbReference>
<feature type="domain" description="ABC transporter substrate-binding protein PnrA-like" evidence="8">
    <location>
        <begin position="42"/>
        <end position="353"/>
    </location>
</feature>
<gene>
    <name evidence="9" type="ORF">SAMN04487984_0645</name>
</gene>
<comment type="similarity">
    <text evidence="2">Belongs to the BMP lipoprotein family.</text>
</comment>